<keyword evidence="4 7" id="KW-0812">Transmembrane</keyword>
<comment type="similarity">
    <text evidence="7">Belongs to the binding-protein-dependent transport system permease family.</text>
</comment>
<dbReference type="InterPro" id="IPR050366">
    <property type="entry name" value="BP-dependent_transpt_permease"/>
</dbReference>
<dbReference type="InterPro" id="IPR000515">
    <property type="entry name" value="MetI-like"/>
</dbReference>
<evidence type="ECO:0000256" key="6">
    <source>
        <dbReference type="ARBA" id="ARBA00023136"/>
    </source>
</evidence>
<feature type="transmembrane region" description="Helical" evidence="7">
    <location>
        <begin position="192"/>
        <end position="217"/>
    </location>
</feature>
<keyword evidence="6 7" id="KW-0472">Membrane</keyword>
<protein>
    <submittedName>
        <fullName evidence="9">Peptide ABC transporter permease</fullName>
    </submittedName>
</protein>
<sequence>MIKKILKDKLVILCLLILSIIILLGIFAPYITKYNPVEGDIIKKFAKPSAEHWLGTDYLGRDTFTRLIYGVRTTLFLAILTMVPTIIIGLTVGLVSGYFRGILDEALMRFCDIMMSFPSQVMILAIVGALGVGIRNVIIANVVVKWMWYARMIRGNVIKQNNKNYILFSKITGASPFYIFRKHIIPAILPELIILITLDIGWVILSISSLSFLGLGVQAPTAEWGAMLNEAKNVIQTRPGQMLVPGIAILTVVTIFNLLGDSFRDIFDTKEADK</sequence>
<dbReference type="EMBL" id="CP013331">
    <property type="protein sequence ID" value="ALQ40663.1"/>
    <property type="molecule type" value="Genomic_DNA"/>
</dbReference>
<dbReference type="OrthoDB" id="9783218at2"/>
<dbReference type="Proteomes" id="UP000063275">
    <property type="component" value="Chromosome"/>
</dbReference>
<keyword evidence="3" id="KW-1003">Cell membrane</keyword>
<dbReference type="KEGG" id="fhw:RN87_09005"/>
<dbReference type="GO" id="GO:0055085">
    <property type="term" value="P:transmembrane transport"/>
    <property type="evidence" value="ECO:0007669"/>
    <property type="project" value="InterPro"/>
</dbReference>
<dbReference type="SUPFAM" id="SSF161098">
    <property type="entry name" value="MetI-like"/>
    <property type="match status" value="1"/>
</dbReference>
<evidence type="ECO:0000313" key="9">
    <source>
        <dbReference type="EMBL" id="ALQ40663.1"/>
    </source>
</evidence>
<feature type="transmembrane region" description="Helical" evidence="7">
    <location>
        <begin position="242"/>
        <end position="260"/>
    </location>
</feature>
<dbReference type="RefSeq" id="WP_029492951.1">
    <property type="nucleotide sequence ID" value="NZ_ATKF01000035.1"/>
</dbReference>
<reference evidence="9 10" key="1">
    <citation type="submission" date="2015-11" db="EMBL/GenBank/DDBJ databases">
        <authorList>
            <person name="Zhang Y."/>
            <person name="Guo Z."/>
        </authorList>
    </citation>
    <scope>NUCLEOTIDE SEQUENCE [LARGE SCALE GENOMIC DNA]</scope>
    <source>
        <strain evidence="9 10">ChDC F174</strain>
    </source>
</reference>
<dbReference type="InterPro" id="IPR053474">
    <property type="entry name" value="Staphylopine_ABC_permease"/>
</dbReference>
<dbReference type="GO" id="GO:0005886">
    <property type="term" value="C:plasma membrane"/>
    <property type="evidence" value="ECO:0007669"/>
    <property type="project" value="UniProtKB-SubCell"/>
</dbReference>
<keyword evidence="5 7" id="KW-1133">Transmembrane helix</keyword>
<dbReference type="Gene3D" id="1.10.3720.10">
    <property type="entry name" value="MetI-like"/>
    <property type="match status" value="1"/>
</dbReference>
<proteinExistence type="inferred from homology"/>
<evidence type="ECO:0000256" key="3">
    <source>
        <dbReference type="ARBA" id="ARBA00022475"/>
    </source>
</evidence>
<feature type="transmembrane region" description="Helical" evidence="7">
    <location>
        <begin position="12"/>
        <end position="31"/>
    </location>
</feature>
<gene>
    <name evidence="9" type="ORF">RN87_09005</name>
</gene>
<evidence type="ECO:0000313" key="10">
    <source>
        <dbReference type="Proteomes" id="UP000063275"/>
    </source>
</evidence>
<dbReference type="AlphaFoldDB" id="A0A0S2ZPA5"/>
<dbReference type="PANTHER" id="PTHR43386">
    <property type="entry name" value="OLIGOPEPTIDE TRANSPORT SYSTEM PERMEASE PROTEIN APPC"/>
    <property type="match status" value="1"/>
</dbReference>
<keyword evidence="2 7" id="KW-0813">Transport</keyword>
<dbReference type="NCBIfam" id="NF045473">
    <property type="entry name" value="Opp1C"/>
    <property type="match status" value="1"/>
</dbReference>
<accession>A0A0S2ZPA5</accession>
<dbReference type="Pfam" id="PF00528">
    <property type="entry name" value="BPD_transp_1"/>
    <property type="match status" value="1"/>
</dbReference>
<comment type="subcellular location">
    <subcellularLocation>
        <location evidence="1 7">Cell membrane</location>
        <topology evidence="1 7">Multi-pass membrane protein</topology>
    </subcellularLocation>
</comment>
<evidence type="ECO:0000256" key="2">
    <source>
        <dbReference type="ARBA" id="ARBA00022448"/>
    </source>
</evidence>
<evidence type="ECO:0000259" key="8">
    <source>
        <dbReference type="PROSITE" id="PS50928"/>
    </source>
</evidence>
<dbReference type="InterPro" id="IPR035906">
    <property type="entry name" value="MetI-like_sf"/>
</dbReference>
<dbReference type="CDD" id="cd06261">
    <property type="entry name" value="TM_PBP2"/>
    <property type="match status" value="1"/>
</dbReference>
<feature type="domain" description="ABC transmembrane type-1" evidence="8">
    <location>
        <begin position="71"/>
        <end position="260"/>
    </location>
</feature>
<dbReference type="Pfam" id="PF12911">
    <property type="entry name" value="OppC_N"/>
    <property type="match status" value="1"/>
</dbReference>
<feature type="transmembrane region" description="Helical" evidence="7">
    <location>
        <begin position="75"/>
        <end position="100"/>
    </location>
</feature>
<evidence type="ECO:0000256" key="1">
    <source>
        <dbReference type="ARBA" id="ARBA00004651"/>
    </source>
</evidence>
<dbReference type="PANTHER" id="PTHR43386:SF1">
    <property type="entry name" value="D,D-DIPEPTIDE TRANSPORT SYSTEM PERMEASE PROTEIN DDPC-RELATED"/>
    <property type="match status" value="1"/>
</dbReference>
<dbReference type="InterPro" id="IPR025966">
    <property type="entry name" value="OppC_N"/>
</dbReference>
<evidence type="ECO:0000256" key="5">
    <source>
        <dbReference type="ARBA" id="ARBA00022989"/>
    </source>
</evidence>
<name>A0A0S2ZPA5_9FUSO</name>
<organism evidence="9">
    <name type="scientific">Fusobacterium hwasookii ChDC F174</name>
    <dbReference type="NCBI Taxonomy" id="1307442"/>
    <lineage>
        <taxon>Bacteria</taxon>
        <taxon>Fusobacteriati</taxon>
        <taxon>Fusobacteriota</taxon>
        <taxon>Fusobacteriia</taxon>
        <taxon>Fusobacteriales</taxon>
        <taxon>Fusobacteriaceae</taxon>
        <taxon>Fusobacterium</taxon>
    </lineage>
</organism>
<evidence type="ECO:0000256" key="7">
    <source>
        <dbReference type="RuleBase" id="RU363032"/>
    </source>
</evidence>
<evidence type="ECO:0000256" key="4">
    <source>
        <dbReference type="ARBA" id="ARBA00022692"/>
    </source>
</evidence>
<feature type="transmembrane region" description="Helical" evidence="7">
    <location>
        <begin position="121"/>
        <end position="144"/>
    </location>
</feature>
<dbReference type="PROSITE" id="PS50928">
    <property type="entry name" value="ABC_TM1"/>
    <property type="match status" value="1"/>
</dbReference>